<evidence type="ECO:0000313" key="2">
    <source>
        <dbReference type="Proteomes" id="UP000616547"/>
    </source>
</evidence>
<sequence length="72" mass="8532">MKYEFYNANDGTMLTSEDGIFFYSPTAILSRVGDTLVDNQNNKKYRIVDDKFIYLKEDNGQVVNEQSYVWYR</sequence>
<gene>
    <name evidence="1" type="ORF">lacNasYZ03_10750</name>
</gene>
<dbReference type="RefSeq" id="WP_201336141.1">
    <property type="nucleotide sequence ID" value="NZ_BOCI01000288.1"/>
</dbReference>
<evidence type="ECO:0008006" key="3">
    <source>
        <dbReference type="Google" id="ProtNLM"/>
    </source>
</evidence>
<comment type="caution">
    <text evidence="1">The sequence shown here is derived from an EMBL/GenBank/DDBJ whole genome shotgun (WGS) entry which is preliminary data.</text>
</comment>
<name>A0ABQ3W4E8_9LACO</name>
<dbReference type="EMBL" id="BOCI01000288">
    <property type="protein sequence ID" value="GHW01388.1"/>
    <property type="molecule type" value="Genomic_DNA"/>
</dbReference>
<proteinExistence type="predicted"/>
<keyword evidence="2" id="KW-1185">Reference proteome</keyword>
<evidence type="ECO:0000313" key="1">
    <source>
        <dbReference type="EMBL" id="GHW01388.1"/>
    </source>
</evidence>
<protein>
    <recommendedName>
        <fullName evidence="3">Surface layer protein A domain-containing protein</fullName>
    </recommendedName>
</protein>
<accession>A0ABQ3W4E8</accession>
<dbReference type="Proteomes" id="UP000616547">
    <property type="component" value="Unassembled WGS sequence"/>
</dbReference>
<organism evidence="1 2">
    <name type="scientific">Lactobacillus nasalidis</name>
    <dbReference type="NCBI Taxonomy" id="2797258"/>
    <lineage>
        <taxon>Bacteria</taxon>
        <taxon>Bacillati</taxon>
        <taxon>Bacillota</taxon>
        <taxon>Bacilli</taxon>
        <taxon>Lactobacillales</taxon>
        <taxon>Lactobacillaceae</taxon>
        <taxon>Lactobacillus</taxon>
    </lineage>
</organism>
<reference evidence="2" key="1">
    <citation type="submission" date="2021-01" db="EMBL/GenBank/DDBJ databases">
        <title>Draft genome sequence of Nasalis larvatus strain YZ03.</title>
        <authorList>
            <person name="Suzuki-Hashido N."/>
            <person name="Tsuchida S."/>
            <person name="Hayakawa T."/>
        </authorList>
    </citation>
    <scope>NUCLEOTIDE SEQUENCE [LARGE SCALE GENOMIC DNA]</scope>
    <source>
        <strain evidence="2">YZ03</strain>
    </source>
</reference>